<comment type="caution">
    <text evidence="2">The sequence shown here is derived from an EMBL/GenBank/DDBJ whole genome shotgun (WGS) entry which is preliminary data.</text>
</comment>
<feature type="chain" id="PRO_5037687397" description="DUF4251 domain-containing protein" evidence="1">
    <location>
        <begin position="24"/>
        <end position="188"/>
    </location>
</feature>
<protein>
    <recommendedName>
        <fullName evidence="4">DUF4251 domain-containing protein</fullName>
    </recommendedName>
</protein>
<evidence type="ECO:0000313" key="3">
    <source>
        <dbReference type="Proteomes" id="UP000662074"/>
    </source>
</evidence>
<keyword evidence="3" id="KW-1185">Reference proteome</keyword>
<accession>A0A917N1Z1</accession>
<dbReference type="AlphaFoldDB" id="A0A917N1Z1"/>
<proteinExistence type="predicted"/>
<evidence type="ECO:0008006" key="4">
    <source>
        <dbReference type="Google" id="ProtNLM"/>
    </source>
</evidence>
<evidence type="ECO:0000256" key="1">
    <source>
        <dbReference type="SAM" id="SignalP"/>
    </source>
</evidence>
<dbReference type="Gene3D" id="2.40.128.410">
    <property type="match status" value="1"/>
</dbReference>
<dbReference type="InterPro" id="IPR025347">
    <property type="entry name" value="DUF4251"/>
</dbReference>
<evidence type="ECO:0000313" key="2">
    <source>
        <dbReference type="EMBL" id="GGI51425.1"/>
    </source>
</evidence>
<gene>
    <name evidence="2" type="ORF">GCM10011425_26370</name>
</gene>
<dbReference type="EMBL" id="BMDO01000007">
    <property type="protein sequence ID" value="GGI51425.1"/>
    <property type="molecule type" value="Genomic_DNA"/>
</dbReference>
<keyword evidence="1" id="KW-0732">Signal</keyword>
<dbReference type="Pfam" id="PF14059">
    <property type="entry name" value="DUF4251"/>
    <property type="match status" value="1"/>
</dbReference>
<dbReference type="Proteomes" id="UP000662074">
    <property type="component" value="Unassembled WGS sequence"/>
</dbReference>
<organism evidence="2 3">
    <name type="scientific">Mucilaginibacter galii</name>
    <dbReference type="NCBI Taxonomy" id="2005073"/>
    <lineage>
        <taxon>Bacteria</taxon>
        <taxon>Pseudomonadati</taxon>
        <taxon>Bacteroidota</taxon>
        <taxon>Sphingobacteriia</taxon>
        <taxon>Sphingobacteriales</taxon>
        <taxon>Sphingobacteriaceae</taxon>
        <taxon>Mucilaginibacter</taxon>
    </lineage>
</organism>
<sequence length="188" mass="21094">MKNIKNLILITVILAGSIFSAAAQDTTRKTTREERREIKAADVKKLINNKRFVFKAQYANPLGGGFTSLNGRMINISPDGTGHIYLNYNYDVKIRPDSVIAYLPYYGRTTFDANYGNTTDNGVMFTSTKFGYTFKAGKKGSTVITITPTDAKYNRKMILEIQESGIAQLQMIITNRNAISYDGYIEEK</sequence>
<name>A0A917N1Z1_9SPHI</name>
<reference evidence="2" key="2">
    <citation type="submission" date="2020-09" db="EMBL/GenBank/DDBJ databases">
        <authorList>
            <person name="Sun Q."/>
            <person name="Sedlacek I."/>
        </authorList>
    </citation>
    <scope>NUCLEOTIDE SEQUENCE</scope>
    <source>
        <strain evidence="2">CCM 8711</strain>
    </source>
</reference>
<feature type="signal peptide" evidence="1">
    <location>
        <begin position="1"/>
        <end position="23"/>
    </location>
</feature>
<reference evidence="2" key="1">
    <citation type="journal article" date="2014" name="Int. J. Syst. Evol. Microbiol.">
        <title>Complete genome sequence of Corynebacterium casei LMG S-19264T (=DSM 44701T), isolated from a smear-ripened cheese.</title>
        <authorList>
            <consortium name="US DOE Joint Genome Institute (JGI-PGF)"/>
            <person name="Walter F."/>
            <person name="Albersmeier A."/>
            <person name="Kalinowski J."/>
            <person name="Ruckert C."/>
        </authorList>
    </citation>
    <scope>NUCLEOTIDE SEQUENCE</scope>
    <source>
        <strain evidence="2">CCM 8711</strain>
    </source>
</reference>
<dbReference type="RefSeq" id="WP_188417490.1">
    <property type="nucleotide sequence ID" value="NZ_BMDO01000007.1"/>
</dbReference>